<dbReference type="InterPro" id="IPR009057">
    <property type="entry name" value="Homeodomain-like_sf"/>
</dbReference>
<dbReference type="Pfam" id="PF12833">
    <property type="entry name" value="HTH_18"/>
    <property type="match status" value="1"/>
</dbReference>
<organism evidence="5 6">
    <name type="scientific">Candidatus Eubacterium avistercoris</name>
    <dbReference type="NCBI Taxonomy" id="2838567"/>
    <lineage>
        <taxon>Bacteria</taxon>
        <taxon>Bacillati</taxon>
        <taxon>Bacillota</taxon>
        <taxon>Clostridia</taxon>
        <taxon>Eubacteriales</taxon>
        <taxon>Eubacteriaceae</taxon>
        <taxon>Eubacterium</taxon>
    </lineage>
</organism>
<keyword evidence="1" id="KW-0805">Transcription regulation</keyword>
<evidence type="ECO:0000256" key="1">
    <source>
        <dbReference type="ARBA" id="ARBA00023015"/>
    </source>
</evidence>
<dbReference type="GO" id="GO:0043565">
    <property type="term" value="F:sequence-specific DNA binding"/>
    <property type="evidence" value="ECO:0007669"/>
    <property type="project" value="InterPro"/>
</dbReference>
<dbReference type="AlphaFoldDB" id="A0A9D2D1U4"/>
<dbReference type="InterPro" id="IPR018062">
    <property type="entry name" value="HTH_AraC-typ_CS"/>
</dbReference>
<dbReference type="GO" id="GO:0003700">
    <property type="term" value="F:DNA-binding transcription factor activity"/>
    <property type="evidence" value="ECO:0007669"/>
    <property type="project" value="InterPro"/>
</dbReference>
<dbReference type="EMBL" id="DXCH01000107">
    <property type="protein sequence ID" value="HIZ07052.1"/>
    <property type="molecule type" value="Genomic_DNA"/>
</dbReference>
<feature type="domain" description="HTH araC/xylS-type" evidence="4">
    <location>
        <begin position="233"/>
        <end position="331"/>
    </location>
</feature>
<keyword evidence="2" id="KW-0238">DNA-binding</keyword>
<dbReference type="PANTHER" id="PTHR47893">
    <property type="entry name" value="REGULATORY PROTEIN PCHR"/>
    <property type="match status" value="1"/>
</dbReference>
<dbReference type="Proteomes" id="UP000824024">
    <property type="component" value="Unassembled WGS sequence"/>
</dbReference>
<evidence type="ECO:0000313" key="5">
    <source>
        <dbReference type="EMBL" id="HIZ07052.1"/>
    </source>
</evidence>
<protein>
    <submittedName>
        <fullName evidence="5">AraC family transcriptional regulator</fullName>
    </submittedName>
</protein>
<dbReference type="PROSITE" id="PS00041">
    <property type="entry name" value="HTH_ARAC_FAMILY_1"/>
    <property type="match status" value="1"/>
</dbReference>
<dbReference type="InterPro" id="IPR018060">
    <property type="entry name" value="HTH_AraC"/>
</dbReference>
<dbReference type="PANTHER" id="PTHR47893:SF1">
    <property type="entry name" value="REGULATORY PROTEIN PCHR"/>
    <property type="match status" value="1"/>
</dbReference>
<name>A0A9D2D1U4_9FIRM</name>
<keyword evidence="3" id="KW-0804">Transcription</keyword>
<evidence type="ECO:0000259" key="4">
    <source>
        <dbReference type="PROSITE" id="PS01124"/>
    </source>
</evidence>
<dbReference type="SUPFAM" id="SSF46689">
    <property type="entry name" value="Homeodomain-like"/>
    <property type="match status" value="2"/>
</dbReference>
<reference evidence="5" key="2">
    <citation type="submission" date="2021-04" db="EMBL/GenBank/DDBJ databases">
        <authorList>
            <person name="Gilroy R."/>
        </authorList>
    </citation>
    <scope>NUCLEOTIDE SEQUENCE</scope>
    <source>
        <strain evidence="5">CHK192-9172</strain>
    </source>
</reference>
<reference evidence="5" key="1">
    <citation type="journal article" date="2021" name="PeerJ">
        <title>Extensive microbial diversity within the chicken gut microbiome revealed by metagenomics and culture.</title>
        <authorList>
            <person name="Gilroy R."/>
            <person name="Ravi A."/>
            <person name="Getino M."/>
            <person name="Pursley I."/>
            <person name="Horton D.L."/>
            <person name="Alikhan N.F."/>
            <person name="Baker D."/>
            <person name="Gharbi K."/>
            <person name="Hall N."/>
            <person name="Watson M."/>
            <person name="Adriaenssens E.M."/>
            <person name="Foster-Nyarko E."/>
            <person name="Jarju S."/>
            <person name="Secka A."/>
            <person name="Antonio M."/>
            <person name="Oren A."/>
            <person name="Chaudhuri R.R."/>
            <person name="La Ragione R."/>
            <person name="Hildebrand F."/>
            <person name="Pallen M.J."/>
        </authorList>
    </citation>
    <scope>NUCLEOTIDE SEQUENCE</scope>
    <source>
        <strain evidence="5">CHK192-9172</strain>
    </source>
</reference>
<dbReference type="InterPro" id="IPR053142">
    <property type="entry name" value="PchR_regulatory_protein"/>
</dbReference>
<comment type="caution">
    <text evidence="5">The sequence shown here is derived from an EMBL/GenBank/DDBJ whole genome shotgun (WGS) entry which is preliminary data.</text>
</comment>
<evidence type="ECO:0000313" key="6">
    <source>
        <dbReference type="Proteomes" id="UP000824024"/>
    </source>
</evidence>
<evidence type="ECO:0000256" key="2">
    <source>
        <dbReference type="ARBA" id="ARBA00023125"/>
    </source>
</evidence>
<gene>
    <name evidence="5" type="ORF">IAA08_03835</name>
</gene>
<sequence length="338" mass="38553">MNRKLESFERIKKELKDIPLSSIRLQRHDPPGLTQTMPSVHIQADSSGRGAGEIFSVYPGIELSFYRFLGERISFHHQDLASVLEVHYCHQGRVGWKMRGGVSMYLGPGDLSLQGMDCCFDSQMVLPLGYYEGIAVFIDTRQLKKECPQILQDGGFQAETIFQTYCASHRPAAIPACNEIQGIFSVFYHIPDSMKLAYCRLKVQELLLYLSCTDPKQGTKMTESVSRQAELIREIHDYLTEHPEKRCTIEELSRRYLINTSSLKSEFKAVYGLPIAAYMKEYRVKKAMELLRSTDDSIRDIAARLGYESQGKFTKAFKDIVQITPICYRKQYRPGAGS</sequence>
<dbReference type="SMART" id="SM00342">
    <property type="entry name" value="HTH_ARAC"/>
    <property type="match status" value="1"/>
</dbReference>
<accession>A0A9D2D1U4</accession>
<dbReference type="Gene3D" id="1.10.10.60">
    <property type="entry name" value="Homeodomain-like"/>
    <property type="match status" value="2"/>
</dbReference>
<evidence type="ECO:0000256" key="3">
    <source>
        <dbReference type="ARBA" id="ARBA00023163"/>
    </source>
</evidence>
<dbReference type="PROSITE" id="PS01124">
    <property type="entry name" value="HTH_ARAC_FAMILY_2"/>
    <property type="match status" value="1"/>
</dbReference>
<proteinExistence type="predicted"/>